<evidence type="ECO:0000313" key="2">
    <source>
        <dbReference type="EMBL" id="BBS32880.1"/>
    </source>
</evidence>
<feature type="transmembrane region" description="Helical" evidence="1">
    <location>
        <begin position="16"/>
        <end position="37"/>
    </location>
</feature>
<dbReference type="Proteomes" id="UP000515488">
    <property type="component" value="Chromosome"/>
</dbReference>
<protein>
    <submittedName>
        <fullName evidence="2">Uncharacterized protein</fullName>
    </submittedName>
</protein>
<reference evidence="2 3" key="1">
    <citation type="submission" date="2019-12" db="EMBL/GenBank/DDBJ databases">
        <title>complete genome sequences of Enterobacter cloacae str. WP5-S18-CRE-02 isolated from wastewater treatment plant effluent.</title>
        <authorList>
            <person name="Sekizuka T."/>
            <person name="Itokawa K."/>
            <person name="Yatsu K."/>
            <person name="Inamine Y."/>
            <person name="Kuroda M."/>
        </authorList>
    </citation>
    <scope>NUCLEOTIDE SEQUENCE [LARGE SCALE GENOMIC DNA]</scope>
    <source>
        <strain evidence="2 3">WP5-S18-CRE-02</strain>
    </source>
</reference>
<dbReference type="AlphaFoldDB" id="A0A6S5JZJ7"/>
<evidence type="ECO:0000313" key="3">
    <source>
        <dbReference type="Proteomes" id="UP000515488"/>
    </source>
</evidence>
<accession>A0A6S5JZJ7</accession>
<keyword evidence="1" id="KW-1133">Transmembrane helix</keyword>
<proteinExistence type="predicted"/>
<gene>
    <name evidence="2" type="ORF">WP5S18C02_30860</name>
</gene>
<keyword evidence="1" id="KW-0472">Membrane</keyword>
<keyword evidence="1" id="KW-0812">Transmembrane</keyword>
<name>A0A6S5JZJ7_ENTCL</name>
<evidence type="ECO:0000256" key="1">
    <source>
        <dbReference type="SAM" id="Phobius"/>
    </source>
</evidence>
<organism evidence="2 3">
    <name type="scientific">Enterobacter cloacae</name>
    <dbReference type="NCBI Taxonomy" id="550"/>
    <lineage>
        <taxon>Bacteria</taxon>
        <taxon>Pseudomonadati</taxon>
        <taxon>Pseudomonadota</taxon>
        <taxon>Gammaproteobacteria</taxon>
        <taxon>Enterobacterales</taxon>
        <taxon>Enterobacteriaceae</taxon>
        <taxon>Enterobacter</taxon>
        <taxon>Enterobacter cloacae complex</taxon>
    </lineage>
</organism>
<dbReference type="EMBL" id="AP022126">
    <property type="protein sequence ID" value="BBS32880.1"/>
    <property type="molecule type" value="Genomic_DNA"/>
</dbReference>
<sequence>MSSATETSSMTEAIQAYIPLIAIAWTIISFWVGHLVGHKTALSRDKRKEFNAIVSPIRVELLKQINTIKSGDYEAAHISMDSIVMIADLSSNPNSIMDAYKNFKYANSHDGLEVQIDEYGDRKSINTSKALSAAENLIRLIPLR</sequence>